<sequence length="185" mass="21478">MNMTEIPFVTCFDDEPSTEQQHDSESQEIAGDTVEQRSLRNANNSLDLCASSLEDDVNCDTREEASTEKGEQLEEGELIDDDDGSVCKSINMDNSAPELVVQRSMDRYCVMVFDKLSERLYHEISRHRTQQYYCRACDSTFCEERVDVHLRKLHRSQLRCFCGFKAESRWKLAEHKEDDHNISCF</sequence>
<dbReference type="Proteomes" id="UP000036681">
    <property type="component" value="Unplaced"/>
</dbReference>
<name>A0A0M3IU55_ASCLU</name>
<evidence type="ECO:0000313" key="3">
    <source>
        <dbReference type="WBParaSite" id="ALUE_0002228301-mRNA-1"/>
    </source>
</evidence>
<proteinExistence type="predicted"/>
<evidence type="ECO:0000313" key="2">
    <source>
        <dbReference type="Proteomes" id="UP000036681"/>
    </source>
</evidence>
<keyword evidence="2" id="KW-1185">Reference proteome</keyword>
<accession>A0A0M3IU55</accession>
<dbReference type="WBParaSite" id="ALUE_0002228301-mRNA-1">
    <property type="protein sequence ID" value="ALUE_0002228301-mRNA-1"/>
    <property type="gene ID" value="ALUE_0002228301"/>
</dbReference>
<feature type="region of interest" description="Disordered" evidence="1">
    <location>
        <begin position="1"/>
        <end position="38"/>
    </location>
</feature>
<organism evidence="2 3">
    <name type="scientific">Ascaris lumbricoides</name>
    <name type="common">Giant roundworm</name>
    <dbReference type="NCBI Taxonomy" id="6252"/>
    <lineage>
        <taxon>Eukaryota</taxon>
        <taxon>Metazoa</taxon>
        <taxon>Ecdysozoa</taxon>
        <taxon>Nematoda</taxon>
        <taxon>Chromadorea</taxon>
        <taxon>Rhabditida</taxon>
        <taxon>Spirurina</taxon>
        <taxon>Ascaridomorpha</taxon>
        <taxon>Ascaridoidea</taxon>
        <taxon>Ascarididae</taxon>
        <taxon>Ascaris</taxon>
    </lineage>
</organism>
<protein>
    <submittedName>
        <fullName evidence="3">C2H2-type domain-containing protein</fullName>
    </submittedName>
</protein>
<dbReference type="AlphaFoldDB" id="A0A0M3IU55"/>
<reference evidence="3" key="1">
    <citation type="submission" date="2017-02" db="UniProtKB">
        <authorList>
            <consortium name="WormBaseParasite"/>
        </authorList>
    </citation>
    <scope>IDENTIFICATION</scope>
</reference>
<evidence type="ECO:0000256" key="1">
    <source>
        <dbReference type="SAM" id="MobiDB-lite"/>
    </source>
</evidence>